<gene>
    <name evidence="4" type="ORF">ACFQ4C_08565</name>
</gene>
<dbReference type="PANTHER" id="PTHR46825:SF12">
    <property type="entry name" value="PENICILLIN-BINDING PROTEIN 4"/>
    <property type="match status" value="1"/>
</dbReference>
<dbReference type="Pfam" id="PF00144">
    <property type="entry name" value="Beta-lactamase"/>
    <property type="match status" value="1"/>
</dbReference>
<keyword evidence="5" id="KW-1185">Reference proteome</keyword>
<dbReference type="Gene3D" id="3.40.710.10">
    <property type="entry name" value="DD-peptidase/beta-lactamase superfamily"/>
    <property type="match status" value="1"/>
</dbReference>
<dbReference type="RefSeq" id="WP_379884207.1">
    <property type="nucleotide sequence ID" value="NZ_JBHTLP010000007.1"/>
</dbReference>
<comment type="caution">
    <text evidence="4">The sequence shown here is derived from an EMBL/GenBank/DDBJ whole genome shotgun (WGS) entry which is preliminary data.</text>
</comment>
<feature type="domain" description="Peptidase S12 Pab87-related C-terminal" evidence="3">
    <location>
        <begin position="401"/>
        <end position="474"/>
    </location>
</feature>
<dbReference type="EMBL" id="JBHTLP010000007">
    <property type="protein sequence ID" value="MFD1141158.1"/>
    <property type="molecule type" value="Genomic_DNA"/>
</dbReference>
<keyword evidence="4" id="KW-0378">Hydrolase</keyword>
<evidence type="ECO:0000259" key="3">
    <source>
        <dbReference type="Pfam" id="PF11954"/>
    </source>
</evidence>
<reference evidence="5" key="1">
    <citation type="journal article" date="2019" name="Int. J. Syst. Evol. Microbiol.">
        <title>The Global Catalogue of Microorganisms (GCM) 10K type strain sequencing project: providing services to taxonomists for standard genome sequencing and annotation.</title>
        <authorList>
            <consortium name="The Broad Institute Genomics Platform"/>
            <consortium name="The Broad Institute Genome Sequencing Center for Infectious Disease"/>
            <person name="Wu L."/>
            <person name="Ma J."/>
        </authorList>
    </citation>
    <scope>NUCLEOTIDE SEQUENCE [LARGE SCALE GENOMIC DNA]</scope>
    <source>
        <strain evidence="5">CCUG 55608</strain>
    </source>
</reference>
<dbReference type="PANTHER" id="PTHR46825">
    <property type="entry name" value="D-ALANYL-D-ALANINE-CARBOXYPEPTIDASE/ENDOPEPTIDASE AMPH"/>
    <property type="match status" value="1"/>
</dbReference>
<feature type="domain" description="Beta-lactamase-related" evidence="2">
    <location>
        <begin position="53"/>
        <end position="371"/>
    </location>
</feature>
<feature type="chain" id="PRO_5047069315" evidence="1">
    <location>
        <begin position="21"/>
        <end position="486"/>
    </location>
</feature>
<sequence length="486" mass="54395">MLKKGYLFLLWLSYGLTATAQPIPYPKEVQAKIQQVEQRLASHIRLPDDNDWTIQERMTYYNVPGLSVAVVHNFQIEWAKAYGWTYAEKHRPMTTETRFQAGRLSQALHAVGVLVQLQDKKIDLTTDINTYLTSWKFPYDSVAKGKKINLAQLLSHRAGLRPTRFPGYSVGAPLPNVIQILEGQKPANNSAVRSGFEPGIRTVYSGGGPMIAQQLLTDVTGQPYDQYMWERVLKPLGMVNSSFTQPPGKENDLASGHDFAGRVVAGQYQVFPEQAATGLWTTPTDLARYMVEMQRAYGGKSSQVLTPEMARLQLTPDAGGPTALGLQSFPKGPNPIFLAAEGPYTAGFNIFFLGSLTDGYGAVILINSDTGFIASELLNSIARVYQWPDFYRPTMRQTVVVPEAVLEAYVGDYQEGNRIYTITRENNRLFEHVKGSSRAELFPESQSQFFFRSFNAEIEFIRDASGKVVKRTMVYNGQRSEAQRIN</sequence>
<keyword evidence="1" id="KW-0732">Signal</keyword>
<protein>
    <submittedName>
        <fullName evidence="4">Serine hydrolase</fullName>
    </submittedName>
</protein>
<organism evidence="4 5">
    <name type="scientific">Larkinella insperata</name>
    <dbReference type="NCBI Taxonomy" id="332158"/>
    <lineage>
        <taxon>Bacteria</taxon>
        <taxon>Pseudomonadati</taxon>
        <taxon>Bacteroidota</taxon>
        <taxon>Cytophagia</taxon>
        <taxon>Cytophagales</taxon>
        <taxon>Spirosomataceae</taxon>
        <taxon>Larkinella</taxon>
    </lineage>
</organism>
<accession>A0ABW3Q1D5</accession>
<feature type="signal peptide" evidence="1">
    <location>
        <begin position="1"/>
        <end position="20"/>
    </location>
</feature>
<dbReference type="SUPFAM" id="SSF56601">
    <property type="entry name" value="beta-lactamase/transpeptidase-like"/>
    <property type="match status" value="1"/>
</dbReference>
<dbReference type="InterPro" id="IPR050491">
    <property type="entry name" value="AmpC-like"/>
</dbReference>
<name>A0ABW3Q1D5_9BACT</name>
<dbReference type="Proteomes" id="UP001597116">
    <property type="component" value="Unassembled WGS sequence"/>
</dbReference>
<evidence type="ECO:0000256" key="1">
    <source>
        <dbReference type="SAM" id="SignalP"/>
    </source>
</evidence>
<dbReference type="InterPro" id="IPR021860">
    <property type="entry name" value="Peptidase_S12_Pab87-rel_C"/>
</dbReference>
<evidence type="ECO:0000313" key="5">
    <source>
        <dbReference type="Proteomes" id="UP001597116"/>
    </source>
</evidence>
<evidence type="ECO:0000313" key="4">
    <source>
        <dbReference type="EMBL" id="MFD1141158.1"/>
    </source>
</evidence>
<dbReference type="GO" id="GO:0016787">
    <property type="term" value="F:hydrolase activity"/>
    <property type="evidence" value="ECO:0007669"/>
    <property type="project" value="UniProtKB-KW"/>
</dbReference>
<dbReference type="Pfam" id="PF11954">
    <property type="entry name" value="DUF3471"/>
    <property type="match status" value="1"/>
</dbReference>
<proteinExistence type="predicted"/>
<dbReference type="InterPro" id="IPR001466">
    <property type="entry name" value="Beta-lactam-related"/>
</dbReference>
<dbReference type="InterPro" id="IPR012338">
    <property type="entry name" value="Beta-lactam/transpept-like"/>
</dbReference>
<evidence type="ECO:0000259" key="2">
    <source>
        <dbReference type="Pfam" id="PF00144"/>
    </source>
</evidence>